<dbReference type="KEGG" id="ache:ACHE_10235A"/>
<dbReference type="PANTHER" id="PTHR15549:SF26">
    <property type="entry name" value="AXIAL BUDDING PATTERN PROTEIN 2-RELATED"/>
    <property type="match status" value="1"/>
</dbReference>
<evidence type="ECO:0000256" key="4">
    <source>
        <dbReference type="ARBA" id="ARBA00022989"/>
    </source>
</evidence>
<feature type="region of interest" description="Disordered" evidence="7">
    <location>
        <begin position="1"/>
        <end position="295"/>
    </location>
</feature>
<evidence type="ECO:0000256" key="8">
    <source>
        <dbReference type="SAM" id="Phobius"/>
    </source>
</evidence>
<feature type="compositionally biased region" description="Low complexity" evidence="7">
    <location>
        <begin position="91"/>
        <end position="114"/>
    </location>
</feature>
<gene>
    <name evidence="10" type="ORF">ACHE_10235A</name>
</gene>
<accession>A0A7R7ZI22</accession>
<dbReference type="PANTHER" id="PTHR15549">
    <property type="entry name" value="PAIRED IMMUNOGLOBULIN-LIKE TYPE 2 RECEPTOR"/>
    <property type="match status" value="1"/>
</dbReference>
<evidence type="ECO:0000256" key="6">
    <source>
        <dbReference type="PROSITE-ProRule" id="PRU00192"/>
    </source>
</evidence>
<dbReference type="SUPFAM" id="SSF50044">
    <property type="entry name" value="SH3-domain"/>
    <property type="match status" value="1"/>
</dbReference>
<evidence type="ECO:0000259" key="9">
    <source>
        <dbReference type="PROSITE" id="PS50002"/>
    </source>
</evidence>
<feature type="compositionally biased region" description="Polar residues" evidence="7">
    <location>
        <begin position="690"/>
        <end position="702"/>
    </location>
</feature>
<protein>
    <recommendedName>
        <fullName evidence="9">SH3 domain-containing protein</fullName>
    </recommendedName>
</protein>
<reference evidence="10" key="2">
    <citation type="submission" date="2021-02" db="EMBL/GenBank/DDBJ databases">
        <title>Aspergillus chevalieri M1 genome sequence.</title>
        <authorList>
            <person name="Kadooka C."/>
            <person name="Mori K."/>
            <person name="Futagami T."/>
        </authorList>
    </citation>
    <scope>NUCLEOTIDE SEQUENCE</scope>
    <source>
        <strain evidence="10">M1</strain>
    </source>
</reference>
<feature type="compositionally biased region" description="Basic and acidic residues" evidence="7">
    <location>
        <begin position="486"/>
        <end position="514"/>
    </location>
</feature>
<feature type="region of interest" description="Disordered" evidence="7">
    <location>
        <begin position="463"/>
        <end position="610"/>
    </location>
</feature>
<dbReference type="GO" id="GO:0071944">
    <property type="term" value="C:cell periphery"/>
    <property type="evidence" value="ECO:0007669"/>
    <property type="project" value="UniProtKB-ARBA"/>
</dbReference>
<evidence type="ECO:0000256" key="7">
    <source>
        <dbReference type="SAM" id="MobiDB-lite"/>
    </source>
</evidence>
<comment type="subcellular location">
    <subcellularLocation>
        <location evidence="1">Membrane</location>
        <topology evidence="1">Single-pass membrane protein</topology>
    </subcellularLocation>
</comment>
<dbReference type="RefSeq" id="XP_043131355.1">
    <property type="nucleotide sequence ID" value="XM_043277020.1"/>
</dbReference>
<dbReference type="InterPro" id="IPR036028">
    <property type="entry name" value="SH3-like_dom_sf"/>
</dbReference>
<dbReference type="InterPro" id="IPR051694">
    <property type="entry name" value="Immunoregulatory_rcpt-like"/>
</dbReference>
<keyword evidence="3 8" id="KW-0812">Transmembrane</keyword>
<feature type="compositionally biased region" description="Polar residues" evidence="7">
    <location>
        <begin position="515"/>
        <end position="536"/>
    </location>
</feature>
<evidence type="ECO:0000256" key="3">
    <source>
        <dbReference type="ARBA" id="ARBA00022692"/>
    </source>
</evidence>
<feature type="compositionally biased region" description="Polar residues" evidence="7">
    <location>
        <begin position="176"/>
        <end position="192"/>
    </location>
</feature>
<name>A0A7R7ZI22_ASPCH</name>
<feature type="compositionally biased region" description="Pro residues" evidence="7">
    <location>
        <begin position="578"/>
        <end position="589"/>
    </location>
</feature>
<feature type="compositionally biased region" description="Low complexity" evidence="7">
    <location>
        <begin position="151"/>
        <end position="175"/>
    </location>
</feature>
<reference evidence="10" key="1">
    <citation type="submission" date="2021-01" db="EMBL/GenBank/DDBJ databases">
        <authorList>
            <consortium name="Aspergillus chevalieri M1 genome sequencing consortium"/>
            <person name="Kazuki M."/>
            <person name="Futagami T."/>
        </authorList>
    </citation>
    <scope>NUCLEOTIDE SEQUENCE</scope>
    <source>
        <strain evidence="10">M1</strain>
    </source>
</reference>
<dbReference type="InterPro" id="IPR001452">
    <property type="entry name" value="SH3_domain"/>
</dbReference>
<feature type="compositionally biased region" description="Polar residues" evidence="7">
    <location>
        <begin position="234"/>
        <end position="252"/>
    </location>
</feature>
<feature type="compositionally biased region" description="Basic and acidic residues" evidence="7">
    <location>
        <begin position="253"/>
        <end position="295"/>
    </location>
</feature>
<dbReference type="SMART" id="SM00326">
    <property type="entry name" value="SH3"/>
    <property type="match status" value="1"/>
</dbReference>
<dbReference type="AlphaFoldDB" id="A0A7R7ZI22"/>
<sequence>MAPTRYGQENRPTRGPAGDGLALTARDSDSAVQGHGSSSYDDGYYHPSSYHTGEKGQMAAEDGSYPSKKKDSTTRQDSSLATADQASRGRQQYQGYESGSQSGSQYSGSEYDSSLGNGSQKAGSQYSGSQYAGSQNTNTQNTGSYNAGSQSGSHRGFPSGSPSGSYSSGAYQQSSNTQDTGQQHSQQGTPNSGYLHGQGVAGQQQANSDAANTNAQQQSSSSQQNAQEVHSKPKQSSQQIQETPSDADNEQSSYKDNDHHATEPSHEQDNKDATLSDAHASGEHHADTAEEGERHNLVNNHVAPVATMQTAQQPTHTLPTLTTGTLDPTSSLTTSVATTDSTHTTSPTTSSTSSATSSPTPEATKDSDDGSYHKATGALAGLLGVALVAGFVVFWLAKRKRQQKSEANRSKMVRDAFRQSLANTKQRTSQFYTNFLGTAVGTGASALGAVRRSLAMAKFNRRSHEQPEKAPMPQEGHVNHPCNDGIHVRGHDLDYSSGHDSDRNDSIAAEKADINESTPTLVVSPSESIARDQTPTVRRVVSGRPQMESSESVEPKSGLSHNMQESEPEHNDKAPEQSPSPSPPAPDNPAPDHGAQENGPPPRNGNGQNLLAITSMVPSSTSVYRVEIAFQPKKVGQLDLREGQHIIIRQSFDDGWVLCTPADGGQEGLAPRACLSPWPIKNASSASSSKHNLSDGTRTPESPTVPGTPRFYSHFFSARSVTQ</sequence>
<evidence type="ECO:0000313" key="10">
    <source>
        <dbReference type="EMBL" id="BCR82833.1"/>
    </source>
</evidence>
<dbReference type="PROSITE" id="PS50002">
    <property type="entry name" value="SH3"/>
    <property type="match status" value="1"/>
</dbReference>
<feature type="region of interest" description="Disordered" evidence="7">
    <location>
        <begin position="310"/>
        <end position="371"/>
    </location>
</feature>
<keyword evidence="11" id="KW-1185">Reference proteome</keyword>
<feature type="compositionally biased region" description="Low complexity" evidence="7">
    <location>
        <begin position="310"/>
        <end position="362"/>
    </location>
</feature>
<proteinExistence type="predicted"/>
<evidence type="ECO:0000256" key="1">
    <source>
        <dbReference type="ARBA" id="ARBA00004167"/>
    </source>
</evidence>
<feature type="compositionally biased region" description="Low complexity" evidence="7">
    <location>
        <begin position="203"/>
        <end position="227"/>
    </location>
</feature>
<organism evidence="10 11">
    <name type="scientific">Aspergillus chevalieri</name>
    <name type="common">Eurotium chevalieri</name>
    <dbReference type="NCBI Taxonomy" id="182096"/>
    <lineage>
        <taxon>Eukaryota</taxon>
        <taxon>Fungi</taxon>
        <taxon>Dikarya</taxon>
        <taxon>Ascomycota</taxon>
        <taxon>Pezizomycotina</taxon>
        <taxon>Eurotiomycetes</taxon>
        <taxon>Eurotiomycetidae</taxon>
        <taxon>Eurotiales</taxon>
        <taxon>Aspergillaceae</taxon>
        <taxon>Aspergillus</taxon>
        <taxon>Aspergillus subgen. Aspergillus</taxon>
    </lineage>
</organism>
<dbReference type="Proteomes" id="UP000637239">
    <property type="component" value="Chromosome 1"/>
</dbReference>
<dbReference type="GO" id="GO:0016020">
    <property type="term" value="C:membrane"/>
    <property type="evidence" value="ECO:0007669"/>
    <property type="project" value="UniProtKB-SubCell"/>
</dbReference>
<feature type="compositionally biased region" description="Low complexity" evidence="7">
    <location>
        <begin position="122"/>
        <end position="135"/>
    </location>
</feature>
<dbReference type="Gene3D" id="2.30.30.40">
    <property type="entry name" value="SH3 Domains"/>
    <property type="match status" value="1"/>
</dbReference>
<feature type="transmembrane region" description="Helical" evidence="8">
    <location>
        <begin position="377"/>
        <end position="397"/>
    </location>
</feature>
<evidence type="ECO:0000256" key="5">
    <source>
        <dbReference type="ARBA" id="ARBA00023136"/>
    </source>
</evidence>
<feature type="compositionally biased region" description="Polar residues" evidence="7">
    <location>
        <begin position="75"/>
        <end position="90"/>
    </location>
</feature>
<feature type="region of interest" description="Disordered" evidence="7">
    <location>
        <begin position="683"/>
        <end position="711"/>
    </location>
</feature>
<evidence type="ECO:0000256" key="2">
    <source>
        <dbReference type="ARBA" id="ARBA00022443"/>
    </source>
</evidence>
<feature type="domain" description="SH3" evidence="9">
    <location>
        <begin position="619"/>
        <end position="680"/>
    </location>
</feature>
<dbReference type="EMBL" id="AP024416">
    <property type="protein sequence ID" value="BCR82833.1"/>
    <property type="molecule type" value="Genomic_DNA"/>
</dbReference>
<keyword evidence="5 8" id="KW-0472">Membrane</keyword>
<evidence type="ECO:0000313" key="11">
    <source>
        <dbReference type="Proteomes" id="UP000637239"/>
    </source>
</evidence>
<keyword evidence="4 8" id="KW-1133">Transmembrane helix</keyword>
<feature type="compositionally biased region" description="Polar residues" evidence="7">
    <location>
        <begin position="136"/>
        <end position="150"/>
    </location>
</feature>
<keyword evidence="2 6" id="KW-0728">SH3 domain</keyword>
<dbReference type="GeneID" id="66977192"/>